<evidence type="ECO:0000313" key="5">
    <source>
        <dbReference type="EMBL" id="MCS3902365.1"/>
    </source>
</evidence>
<comment type="subcellular location">
    <subcellularLocation>
        <location evidence="3">Cytoplasm</location>
    </subcellularLocation>
</comment>
<feature type="modified residue" description="O-(pantetheine 4'-phosphoryl)serine" evidence="3">
    <location>
        <position position="41"/>
    </location>
</feature>
<keyword evidence="3" id="KW-0443">Lipid metabolism</keyword>
<dbReference type="AlphaFoldDB" id="A0AAE3L0P2"/>
<keyword evidence="6" id="KW-1185">Reference proteome</keyword>
<protein>
    <recommendedName>
        <fullName evidence="3">Acyl carrier protein</fullName>
        <shortName evidence="3">ACP</shortName>
    </recommendedName>
</protein>
<name>A0AAE3L0P2_9GAMM</name>
<evidence type="ECO:0000256" key="3">
    <source>
        <dbReference type="HAMAP-Rule" id="MF_01217"/>
    </source>
</evidence>
<evidence type="ECO:0000259" key="4">
    <source>
        <dbReference type="PROSITE" id="PS50075"/>
    </source>
</evidence>
<organism evidence="5 6">
    <name type="scientific">Methylohalomonas lacus</name>
    <dbReference type="NCBI Taxonomy" id="398773"/>
    <lineage>
        <taxon>Bacteria</taxon>
        <taxon>Pseudomonadati</taxon>
        <taxon>Pseudomonadota</taxon>
        <taxon>Gammaproteobacteria</taxon>
        <taxon>Methylohalomonadales</taxon>
        <taxon>Methylohalomonadaceae</taxon>
        <taxon>Methylohalomonas</taxon>
    </lineage>
</organism>
<reference evidence="5" key="1">
    <citation type="submission" date="2022-08" db="EMBL/GenBank/DDBJ databases">
        <title>Genomic Encyclopedia of Type Strains, Phase III (KMG-III): the genomes of soil and plant-associated and newly described type strains.</title>
        <authorList>
            <person name="Whitman W."/>
        </authorList>
    </citation>
    <scope>NUCLEOTIDE SEQUENCE</scope>
    <source>
        <strain evidence="5">HMT 1</strain>
    </source>
</reference>
<dbReference type="InterPro" id="IPR003231">
    <property type="entry name" value="ACP"/>
</dbReference>
<keyword evidence="2 3" id="KW-0597">Phosphoprotein</keyword>
<dbReference type="PROSITE" id="PS50075">
    <property type="entry name" value="CARRIER"/>
    <property type="match status" value="1"/>
</dbReference>
<keyword evidence="3" id="KW-0276">Fatty acid metabolism</keyword>
<evidence type="ECO:0000256" key="1">
    <source>
        <dbReference type="ARBA" id="ARBA00022450"/>
    </source>
</evidence>
<keyword evidence="1 3" id="KW-0596">Phosphopantetheine</keyword>
<feature type="domain" description="Carrier" evidence="4">
    <location>
        <begin position="6"/>
        <end position="81"/>
    </location>
</feature>
<proteinExistence type="inferred from homology"/>
<comment type="pathway">
    <text evidence="3">Lipid metabolism; fatty acid biosynthesis.</text>
</comment>
<keyword evidence="3" id="KW-0275">Fatty acid biosynthesis</keyword>
<dbReference type="NCBIfam" id="NF003757">
    <property type="entry name" value="PRK05350.1"/>
    <property type="match status" value="1"/>
</dbReference>
<dbReference type="InterPro" id="IPR036736">
    <property type="entry name" value="ACP-like_sf"/>
</dbReference>
<gene>
    <name evidence="3" type="primary">acpP</name>
    <name evidence="5" type="ORF">J2T55_000361</name>
</gene>
<evidence type="ECO:0000256" key="2">
    <source>
        <dbReference type="ARBA" id="ARBA00022553"/>
    </source>
</evidence>
<dbReference type="HAMAP" id="MF_01217">
    <property type="entry name" value="Acyl_carrier"/>
    <property type="match status" value="1"/>
</dbReference>
<accession>A0AAE3L0P2</accession>
<comment type="caution">
    <text evidence="5">The sequence shown here is derived from an EMBL/GenBank/DDBJ whole genome shotgun (WGS) entry which is preliminary data.</text>
</comment>
<comment type="PTM">
    <text evidence="3">4'-phosphopantetheine is transferred from CoA to a specific serine of apo-ACP by AcpS. This modification is essential for activity because fatty acids are bound in thioester linkage to the sulfhydryl of the prosthetic group.</text>
</comment>
<dbReference type="GO" id="GO:0005737">
    <property type="term" value="C:cytoplasm"/>
    <property type="evidence" value="ECO:0007669"/>
    <property type="project" value="UniProtKB-SubCell"/>
</dbReference>
<sequence length="83" mass="9322">MAYSKDDIYAKLSEYLVEMFEVPAASIRPEARLAEDLDLDSIDAVDLIVRFQGLIGKKIPPEEFKSVRTVADVVDKVHALVQE</sequence>
<dbReference type="GO" id="GO:0000036">
    <property type="term" value="F:acyl carrier activity"/>
    <property type="evidence" value="ECO:0007669"/>
    <property type="project" value="UniProtKB-UniRule"/>
</dbReference>
<keyword evidence="3" id="KW-0444">Lipid biosynthesis</keyword>
<keyword evidence="3" id="KW-0963">Cytoplasm</keyword>
<dbReference type="InterPro" id="IPR009081">
    <property type="entry name" value="PP-bd_ACP"/>
</dbReference>
<evidence type="ECO:0000313" key="6">
    <source>
        <dbReference type="Proteomes" id="UP001204445"/>
    </source>
</evidence>
<dbReference type="Pfam" id="PF00550">
    <property type="entry name" value="PP-binding"/>
    <property type="match status" value="1"/>
</dbReference>
<dbReference type="Proteomes" id="UP001204445">
    <property type="component" value="Unassembled WGS sequence"/>
</dbReference>
<dbReference type="RefSeq" id="WP_259053875.1">
    <property type="nucleotide sequence ID" value="NZ_JANUCT010000002.1"/>
</dbReference>
<dbReference type="Gene3D" id="1.10.1200.10">
    <property type="entry name" value="ACP-like"/>
    <property type="match status" value="1"/>
</dbReference>
<comment type="similarity">
    <text evidence="3">Belongs to the acyl carrier protein (ACP) family.</text>
</comment>
<comment type="function">
    <text evidence="3">Carrier of the growing fatty acid chain in fatty acid biosynthesis.</text>
</comment>
<dbReference type="EMBL" id="JANUCT010000002">
    <property type="protein sequence ID" value="MCS3902365.1"/>
    <property type="molecule type" value="Genomic_DNA"/>
</dbReference>
<dbReference type="SUPFAM" id="SSF47336">
    <property type="entry name" value="ACP-like"/>
    <property type="match status" value="1"/>
</dbReference>